<sequence>MSIFPCGQLAHRNERKKNMHIPSALNRSMLAVAAVLTLSLCGVTSAYAQAVRASGDFSYQATAVKRLANCAASAWYNDSRVGGAINECNNADTDAKWDSVHLNAATYMEITGERVGYGNGACPAQHGFQYIKCFYVAGRKKGNPVMTVSAVSYGSGGMTARVSWYYQ</sequence>
<evidence type="ECO:0000313" key="3">
    <source>
        <dbReference type="Proteomes" id="UP000239561"/>
    </source>
</evidence>
<evidence type="ECO:0008006" key="5">
    <source>
        <dbReference type="Google" id="ProtNLM"/>
    </source>
</evidence>
<dbReference type="Proteomes" id="UP001214201">
    <property type="component" value="Chromosome"/>
</dbReference>
<dbReference type="RefSeq" id="WP_104602954.1">
    <property type="nucleotide sequence ID" value="NZ_CP033326.1"/>
</dbReference>
<keyword evidence="4" id="KW-1185">Reference proteome</keyword>
<dbReference type="EMBL" id="MDED01000010">
    <property type="protein sequence ID" value="PPU77089.1"/>
    <property type="molecule type" value="Genomic_DNA"/>
</dbReference>
<dbReference type="Proteomes" id="UP000239561">
    <property type="component" value="Unassembled WGS sequence"/>
</dbReference>
<name>A0A2S7DTN0_9XANT</name>
<organism evidence="1 3">
    <name type="scientific">Xanthomonas cucurbitae</name>
    <dbReference type="NCBI Taxonomy" id="56453"/>
    <lineage>
        <taxon>Bacteria</taxon>
        <taxon>Pseudomonadati</taxon>
        <taxon>Pseudomonadota</taxon>
        <taxon>Gammaproteobacteria</taxon>
        <taxon>Lysobacterales</taxon>
        <taxon>Lysobacteraceae</taxon>
        <taxon>Xanthomonas</taxon>
    </lineage>
</organism>
<gene>
    <name evidence="2" type="ORF">K6978_18190</name>
    <name evidence="1" type="ORF">XcuCFBP2542_07355</name>
</gene>
<evidence type="ECO:0000313" key="4">
    <source>
        <dbReference type="Proteomes" id="UP001214201"/>
    </source>
</evidence>
<evidence type="ECO:0000313" key="1">
    <source>
        <dbReference type="EMBL" id="PPU77089.1"/>
    </source>
</evidence>
<accession>A0A2S7DTN0</accession>
<evidence type="ECO:0000313" key="2">
    <source>
        <dbReference type="EMBL" id="WDM71255.1"/>
    </source>
</evidence>
<dbReference type="OrthoDB" id="4233822at2"/>
<protein>
    <recommendedName>
        <fullName evidence="5">DUF4189 domain-containing protein</fullName>
    </recommendedName>
</protein>
<reference evidence="2 4" key="2">
    <citation type="submission" date="2021-08" db="EMBL/GenBank/DDBJ databases">
        <title>Genome sequences of Xanthomonas cucurbitae isolates from 5 Midwestern US states.</title>
        <authorList>
            <person name="Hind S.R."/>
        </authorList>
    </citation>
    <scope>NUCLEOTIDE SEQUENCE [LARGE SCALE GENOMIC DNA]</scope>
    <source>
        <strain evidence="2 4">OH_261</strain>
    </source>
</reference>
<proteinExistence type="predicted"/>
<dbReference type="EMBL" id="CP082214">
    <property type="protein sequence ID" value="WDM71255.1"/>
    <property type="molecule type" value="Genomic_DNA"/>
</dbReference>
<dbReference type="AlphaFoldDB" id="A0A2S7DTN0"/>
<reference evidence="1 3" key="1">
    <citation type="submission" date="2016-08" db="EMBL/GenBank/DDBJ databases">
        <authorList>
            <person name="Seilhamer J.J."/>
        </authorList>
    </citation>
    <scope>NUCLEOTIDE SEQUENCE [LARGE SCALE GENOMIC DNA]</scope>
    <source>
        <strain evidence="1 3">CFBP2542</strain>
    </source>
</reference>